<evidence type="ECO:0000256" key="1">
    <source>
        <dbReference type="SAM" id="SignalP"/>
    </source>
</evidence>
<protein>
    <recommendedName>
        <fullName evidence="4">Lipoprotein</fullName>
    </recommendedName>
</protein>
<proteinExistence type="predicted"/>
<evidence type="ECO:0008006" key="4">
    <source>
        <dbReference type="Google" id="ProtNLM"/>
    </source>
</evidence>
<gene>
    <name evidence="2" type="ORF">LMG29542_03176</name>
</gene>
<dbReference type="PROSITE" id="PS51257">
    <property type="entry name" value="PROKAR_LIPOPROTEIN"/>
    <property type="match status" value="1"/>
</dbReference>
<feature type="signal peptide" evidence="1">
    <location>
        <begin position="1"/>
        <end position="23"/>
    </location>
</feature>
<evidence type="ECO:0000313" key="3">
    <source>
        <dbReference type="Proteomes" id="UP000494363"/>
    </source>
</evidence>
<sequence length="124" mass="13592">MRGIWMIGAAALVAGCVSTPSLTGTPGAPSFDALQQMCSPQLVDFGQDAQSVYVTLFDAYVAQRRGRLSQENFCAFQQSIAQQYTEHGTSSDPQVRNLWVAFFNEQRAKAIGWRSTVDPTLRNG</sequence>
<dbReference type="RefSeq" id="WP_175227408.1">
    <property type="nucleotide sequence ID" value="NZ_CADIKH010000013.1"/>
</dbReference>
<accession>A0A6J5DV18</accession>
<keyword evidence="3" id="KW-1185">Reference proteome</keyword>
<organism evidence="2 3">
    <name type="scientific">Paraburkholderia humisilvae</name>
    <dbReference type="NCBI Taxonomy" id="627669"/>
    <lineage>
        <taxon>Bacteria</taxon>
        <taxon>Pseudomonadati</taxon>
        <taxon>Pseudomonadota</taxon>
        <taxon>Betaproteobacteria</taxon>
        <taxon>Burkholderiales</taxon>
        <taxon>Burkholderiaceae</taxon>
        <taxon>Paraburkholderia</taxon>
    </lineage>
</organism>
<feature type="chain" id="PRO_5026865367" description="Lipoprotein" evidence="1">
    <location>
        <begin position="24"/>
        <end position="124"/>
    </location>
</feature>
<dbReference type="Proteomes" id="UP000494363">
    <property type="component" value="Unassembled WGS sequence"/>
</dbReference>
<reference evidence="2 3" key="1">
    <citation type="submission" date="2020-04" db="EMBL/GenBank/DDBJ databases">
        <authorList>
            <person name="De Canck E."/>
        </authorList>
    </citation>
    <scope>NUCLEOTIDE SEQUENCE [LARGE SCALE GENOMIC DNA]</scope>
    <source>
        <strain evidence="2 3">LMG 29542</strain>
    </source>
</reference>
<dbReference type="AlphaFoldDB" id="A0A6J5DV18"/>
<evidence type="ECO:0000313" key="2">
    <source>
        <dbReference type="EMBL" id="CAB3757888.1"/>
    </source>
</evidence>
<dbReference type="EMBL" id="CADIKH010000013">
    <property type="protein sequence ID" value="CAB3757888.1"/>
    <property type="molecule type" value="Genomic_DNA"/>
</dbReference>
<keyword evidence="1" id="KW-0732">Signal</keyword>
<name>A0A6J5DV18_9BURK</name>